<accession>A0A918AEX2</accession>
<evidence type="ECO:0000313" key="2">
    <source>
        <dbReference type="EMBL" id="GGP17331.1"/>
    </source>
</evidence>
<feature type="domain" description="PknH-like extracellular" evidence="1">
    <location>
        <begin position="50"/>
        <end position="126"/>
    </location>
</feature>
<name>A0A918AEX2_9ACTN</name>
<dbReference type="Pfam" id="PF14032">
    <property type="entry name" value="PknH_C"/>
    <property type="match status" value="1"/>
</dbReference>
<dbReference type="AlphaFoldDB" id="A0A918AEX2"/>
<dbReference type="EMBL" id="BMNK01000023">
    <property type="protein sequence ID" value="GGP17331.1"/>
    <property type="molecule type" value="Genomic_DNA"/>
</dbReference>
<dbReference type="RefSeq" id="WP_189144424.1">
    <property type="nucleotide sequence ID" value="NZ_BMNK01000023.1"/>
</dbReference>
<comment type="caution">
    <text evidence="2">The sequence shown here is derived from an EMBL/GenBank/DDBJ whole genome shotgun (WGS) entry which is preliminary data.</text>
</comment>
<evidence type="ECO:0000259" key="1">
    <source>
        <dbReference type="Pfam" id="PF14032"/>
    </source>
</evidence>
<dbReference type="InterPro" id="IPR038232">
    <property type="entry name" value="PknH-like_Extracell_sf"/>
</dbReference>
<proteinExistence type="predicted"/>
<gene>
    <name evidence="2" type="ORF">GCM10012278_84840</name>
</gene>
<protein>
    <recommendedName>
        <fullName evidence="1">PknH-like extracellular domain-containing protein</fullName>
    </recommendedName>
</protein>
<organism evidence="2 3">
    <name type="scientific">Nonomuraea glycinis</name>
    <dbReference type="NCBI Taxonomy" id="2047744"/>
    <lineage>
        <taxon>Bacteria</taxon>
        <taxon>Bacillati</taxon>
        <taxon>Actinomycetota</taxon>
        <taxon>Actinomycetes</taxon>
        <taxon>Streptosporangiales</taxon>
        <taxon>Streptosporangiaceae</taxon>
        <taxon>Nonomuraea</taxon>
    </lineage>
</organism>
<reference evidence="2" key="2">
    <citation type="submission" date="2020-09" db="EMBL/GenBank/DDBJ databases">
        <authorList>
            <person name="Sun Q."/>
            <person name="Zhou Y."/>
        </authorList>
    </citation>
    <scope>NUCLEOTIDE SEQUENCE</scope>
    <source>
        <strain evidence="2">CGMCC 4.7430</strain>
    </source>
</reference>
<reference evidence="2" key="1">
    <citation type="journal article" date="2014" name="Int. J. Syst. Evol. Microbiol.">
        <title>Complete genome sequence of Corynebacterium casei LMG S-19264T (=DSM 44701T), isolated from a smear-ripened cheese.</title>
        <authorList>
            <consortium name="US DOE Joint Genome Institute (JGI-PGF)"/>
            <person name="Walter F."/>
            <person name="Albersmeier A."/>
            <person name="Kalinowski J."/>
            <person name="Ruckert C."/>
        </authorList>
    </citation>
    <scope>NUCLEOTIDE SEQUENCE</scope>
    <source>
        <strain evidence="2">CGMCC 4.7430</strain>
    </source>
</reference>
<dbReference type="Gene3D" id="3.40.1000.70">
    <property type="entry name" value="PknH-like extracellular domain"/>
    <property type="match status" value="1"/>
</dbReference>
<dbReference type="Proteomes" id="UP000660745">
    <property type="component" value="Unassembled WGS sequence"/>
</dbReference>
<evidence type="ECO:0000313" key="3">
    <source>
        <dbReference type="Proteomes" id="UP000660745"/>
    </source>
</evidence>
<dbReference type="InterPro" id="IPR026954">
    <property type="entry name" value="PknH-like_Extracell"/>
</dbReference>
<sequence>MASLLALTATATPALAIRGEIPRGFLLYEHKTIGDLKVGRTGRVAARTVELSRQETTGLKEQVILYSTPAMAQRALREFKAAWKRCGHRKGFAQTLTEASAGEESRRTFTTRDGGVEDDEAIITRTANAVYVYLRPPTKTSVKPLLRDSRAMTAKICDIADCVDLVGAR</sequence>
<keyword evidence="3" id="KW-1185">Reference proteome</keyword>